<dbReference type="PANTHER" id="PTHR23503">
    <property type="entry name" value="SOLUTE CARRIER FAMILY 2"/>
    <property type="match status" value="1"/>
</dbReference>
<reference evidence="7 8" key="1">
    <citation type="submission" date="2019-09" db="EMBL/GenBank/DDBJ databases">
        <title>Bird 10,000 Genomes (B10K) Project - Family phase.</title>
        <authorList>
            <person name="Zhang G."/>
        </authorList>
    </citation>
    <scope>NUCLEOTIDE SEQUENCE [LARGE SCALE GENOMIC DNA]</scope>
    <source>
        <strain evidence="7">B10K-DU-012-37</strain>
    </source>
</reference>
<proteinExistence type="predicted"/>
<dbReference type="GO" id="GO:0005886">
    <property type="term" value="C:plasma membrane"/>
    <property type="evidence" value="ECO:0007669"/>
    <property type="project" value="TreeGrafter"/>
</dbReference>
<feature type="domain" description="Major facilitator superfamily (MFS) profile" evidence="6">
    <location>
        <begin position="1"/>
        <end position="230"/>
    </location>
</feature>
<dbReference type="AlphaFoldDB" id="A0A7K6B2L9"/>
<dbReference type="Proteomes" id="UP000544127">
    <property type="component" value="Unassembled WGS sequence"/>
</dbReference>
<keyword evidence="2 5" id="KW-0812">Transmembrane</keyword>
<dbReference type="SUPFAM" id="SSF103473">
    <property type="entry name" value="MFS general substrate transporter"/>
    <property type="match status" value="1"/>
</dbReference>
<evidence type="ECO:0000313" key="7">
    <source>
        <dbReference type="EMBL" id="NWU95586.1"/>
    </source>
</evidence>
<dbReference type="Pfam" id="PF00083">
    <property type="entry name" value="Sugar_tr"/>
    <property type="match status" value="1"/>
</dbReference>
<gene>
    <name evidence="7" type="primary">Slc2a5_0</name>
    <name evidence="7" type="ORF">UPUEPO_R06174</name>
</gene>
<dbReference type="PROSITE" id="PS50850">
    <property type="entry name" value="MFS"/>
    <property type="match status" value="1"/>
</dbReference>
<evidence type="ECO:0000256" key="3">
    <source>
        <dbReference type="ARBA" id="ARBA00022989"/>
    </source>
</evidence>
<dbReference type="PROSITE" id="PS00217">
    <property type="entry name" value="SUGAR_TRANSPORT_2"/>
    <property type="match status" value="1"/>
</dbReference>
<feature type="transmembrane region" description="Helical" evidence="5">
    <location>
        <begin position="6"/>
        <end position="26"/>
    </location>
</feature>
<name>A0A7K6B2L9_UPUEP</name>
<keyword evidence="4 5" id="KW-0472">Membrane</keyword>
<dbReference type="InterPro" id="IPR036259">
    <property type="entry name" value="MFS_trans_sf"/>
</dbReference>
<protein>
    <submittedName>
        <fullName evidence="7">GTR5 protein</fullName>
    </submittedName>
</protein>
<comment type="caution">
    <text evidence="7">The sequence shown here is derived from an EMBL/GenBank/DDBJ whole genome shotgun (WGS) entry which is preliminary data.</text>
</comment>
<keyword evidence="3 5" id="KW-1133">Transmembrane helix</keyword>
<sequence>LLFLWSITVSIFGIGGLLGSAGSRYLTVKYGKKKCLLCNNLLMIAAASIMGFSKIAQSFEMILIGRFLCGISAGLSVPLHHQYTGEISPKKLRGFANSTSSFFWSLGKAMGQIAGQRELLGSQSLWPVLMAFSGLPALVQLVTLPFFPESPPYLLMHKGDQEGCRKAIRQLWGEGQHQADIDDIMKEKATMKNTKILSVLELMKEPAFRWQLYMIVILTATIQLCGINAV</sequence>
<dbReference type="GO" id="GO:0046323">
    <property type="term" value="P:D-glucose import"/>
    <property type="evidence" value="ECO:0007669"/>
    <property type="project" value="TreeGrafter"/>
</dbReference>
<evidence type="ECO:0000313" key="8">
    <source>
        <dbReference type="Proteomes" id="UP000544127"/>
    </source>
</evidence>
<dbReference type="Gene3D" id="1.20.1250.20">
    <property type="entry name" value="MFS general substrate transporter like domains"/>
    <property type="match status" value="1"/>
</dbReference>
<dbReference type="InterPro" id="IPR005829">
    <property type="entry name" value="Sugar_transporter_CS"/>
</dbReference>
<evidence type="ECO:0000259" key="6">
    <source>
        <dbReference type="PROSITE" id="PS50850"/>
    </source>
</evidence>
<dbReference type="InterPro" id="IPR020846">
    <property type="entry name" value="MFS_dom"/>
</dbReference>
<organism evidence="7 8">
    <name type="scientific">Upupa epops</name>
    <name type="common">Eurasian hoopoe</name>
    <dbReference type="NCBI Taxonomy" id="57439"/>
    <lineage>
        <taxon>Eukaryota</taxon>
        <taxon>Metazoa</taxon>
        <taxon>Chordata</taxon>
        <taxon>Craniata</taxon>
        <taxon>Vertebrata</taxon>
        <taxon>Euteleostomi</taxon>
        <taxon>Archelosauria</taxon>
        <taxon>Archosauria</taxon>
        <taxon>Dinosauria</taxon>
        <taxon>Saurischia</taxon>
        <taxon>Theropoda</taxon>
        <taxon>Coelurosauria</taxon>
        <taxon>Aves</taxon>
        <taxon>Neognathae</taxon>
        <taxon>Neoaves</taxon>
        <taxon>Telluraves</taxon>
        <taxon>Coraciimorphae</taxon>
        <taxon>Bucerotiformes</taxon>
        <taxon>Upupidae</taxon>
        <taxon>Upupa</taxon>
    </lineage>
</organism>
<feature type="transmembrane region" description="Helical" evidence="5">
    <location>
        <begin position="210"/>
        <end position="229"/>
    </location>
</feature>
<evidence type="ECO:0000256" key="5">
    <source>
        <dbReference type="SAM" id="Phobius"/>
    </source>
</evidence>
<dbReference type="PANTHER" id="PTHR23503:SF54">
    <property type="entry name" value="MAJOR FACILITATOR SUPERFAMILY (MFS) PROFILE DOMAIN-CONTAINING PROTEIN"/>
    <property type="match status" value="1"/>
</dbReference>
<dbReference type="InterPro" id="IPR005828">
    <property type="entry name" value="MFS_sugar_transport-like"/>
</dbReference>
<evidence type="ECO:0000256" key="4">
    <source>
        <dbReference type="ARBA" id="ARBA00023136"/>
    </source>
</evidence>
<evidence type="ECO:0000256" key="1">
    <source>
        <dbReference type="ARBA" id="ARBA00004141"/>
    </source>
</evidence>
<feature type="non-terminal residue" evidence="7">
    <location>
        <position position="230"/>
    </location>
</feature>
<feature type="non-terminal residue" evidence="7">
    <location>
        <position position="1"/>
    </location>
</feature>
<dbReference type="GO" id="GO:0055056">
    <property type="term" value="F:D-glucose transmembrane transporter activity"/>
    <property type="evidence" value="ECO:0007669"/>
    <property type="project" value="TreeGrafter"/>
</dbReference>
<dbReference type="OrthoDB" id="4142200at2759"/>
<feature type="transmembrane region" description="Helical" evidence="5">
    <location>
        <begin position="125"/>
        <end position="147"/>
    </location>
</feature>
<dbReference type="GO" id="GO:0070837">
    <property type="term" value="P:dehydroascorbic acid transport"/>
    <property type="evidence" value="ECO:0007669"/>
    <property type="project" value="TreeGrafter"/>
</dbReference>
<dbReference type="EMBL" id="VZRI01007528">
    <property type="protein sequence ID" value="NWU95586.1"/>
    <property type="molecule type" value="Genomic_DNA"/>
</dbReference>
<evidence type="ECO:0000256" key="2">
    <source>
        <dbReference type="ARBA" id="ARBA00022692"/>
    </source>
</evidence>
<comment type="subcellular location">
    <subcellularLocation>
        <location evidence="1">Membrane</location>
        <topology evidence="1">Multi-pass membrane protein</topology>
    </subcellularLocation>
</comment>
<dbReference type="InterPro" id="IPR045263">
    <property type="entry name" value="GLUT"/>
</dbReference>
<accession>A0A7K6B2L9</accession>
<keyword evidence="8" id="KW-1185">Reference proteome</keyword>